<dbReference type="Proteomes" id="UP000744769">
    <property type="component" value="Unassembled WGS sequence"/>
</dbReference>
<evidence type="ECO:0000256" key="7">
    <source>
        <dbReference type="SAM" id="Phobius"/>
    </source>
</evidence>
<reference evidence="8" key="1">
    <citation type="submission" date="2020-03" db="EMBL/GenBank/DDBJ databases">
        <title>Draft sequencing of Calidifontibacter sp. DB0510.</title>
        <authorList>
            <person name="Kim D.-U."/>
        </authorList>
    </citation>
    <scope>NUCLEOTIDE SEQUENCE</scope>
    <source>
        <strain evidence="8">DB0510</strain>
    </source>
</reference>
<dbReference type="AlphaFoldDB" id="A0A967EFB9"/>
<evidence type="ECO:0000256" key="4">
    <source>
        <dbReference type="ARBA" id="ARBA00022692"/>
    </source>
</evidence>
<feature type="transmembrane region" description="Helical" evidence="7">
    <location>
        <begin position="30"/>
        <end position="49"/>
    </location>
</feature>
<proteinExistence type="inferred from homology"/>
<sequence length="90" mass="9321">MLWNIIVWIVVGLIVGALARLVVPGKQNISVAVTIVLGILGALIGGFIAKSVLNVADNGGIQWIPLIISVIVGAALVFGYTAITSRSSRV</sequence>
<name>A0A967EFB9_9MICO</name>
<organism evidence="8 9">
    <name type="scientific">Metallococcus carri</name>
    <dbReference type="NCBI Taxonomy" id="1656884"/>
    <lineage>
        <taxon>Bacteria</taxon>
        <taxon>Bacillati</taxon>
        <taxon>Actinomycetota</taxon>
        <taxon>Actinomycetes</taxon>
        <taxon>Micrococcales</taxon>
        <taxon>Dermacoccaceae</taxon>
        <taxon>Metallococcus</taxon>
    </lineage>
</organism>
<evidence type="ECO:0000256" key="2">
    <source>
        <dbReference type="ARBA" id="ARBA00011006"/>
    </source>
</evidence>
<keyword evidence="3" id="KW-1003">Cell membrane</keyword>
<evidence type="ECO:0000256" key="3">
    <source>
        <dbReference type="ARBA" id="ARBA00022475"/>
    </source>
</evidence>
<feature type="transmembrane region" description="Helical" evidence="7">
    <location>
        <begin position="61"/>
        <end position="83"/>
    </location>
</feature>
<evidence type="ECO:0000313" key="9">
    <source>
        <dbReference type="Proteomes" id="UP000744769"/>
    </source>
</evidence>
<evidence type="ECO:0000256" key="6">
    <source>
        <dbReference type="ARBA" id="ARBA00023136"/>
    </source>
</evidence>
<evidence type="ECO:0000256" key="1">
    <source>
        <dbReference type="ARBA" id="ARBA00004651"/>
    </source>
</evidence>
<protein>
    <submittedName>
        <fullName evidence="8">GlsB/YeaQ/YmgE family stress response membrane protein</fullName>
    </submittedName>
</protein>
<evidence type="ECO:0000313" key="8">
    <source>
        <dbReference type="EMBL" id="NHN56491.1"/>
    </source>
</evidence>
<dbReference type="RefSeq" id="WP_166197152.1">
    <property type="nucleotide sequence ID" value="NZ_JAAOIV010000008.1"/>
</dbReference>
<keyword evidence="5 7" id="KW-1133">Transmembrane helix</keyword>
<comment type="subcellular location">
    <subcellularLocation>
        <location evidence="1">Cell membrane</location>
        <topology evidence="1">Multi-pass membrane protein</topology>
    </subcellularLocation>
</comment>
<keyword evidence="9" id="KW-1185">Reference proteome</keyword>
<dbReference type="EMBL" id="JAAOIV010000008">
    <property type="protein sequence ID" value="NHN56491.1"/>
    <property type="molecule type" value="Genomic_DNA"/>
</dbReference>
<dbReference type="GO" id="GO:0005886">
    <property type="term" value="C:plasma membrane"/>
    <property type="evidence" value="ECO:0007669"/>
    <property type="project" value="UniProtKB-SubCell"/>
</dbReference>
<gene>
    <name evidence="8" type="ORF">G9U51_11950</name>
</gene>
<keyword evidence="4 7" id="KW-0812">Transmembrane</keyword>
<feature type="transmembrane region" description="Helical" evidence="7">
    <location>
        <begin position="6"/>
        <end position="23"/>
    </location>
</feature>
<dbReference type="PANTHER" id="PTHR33884">
    <property type="entry name" value="UPF0410 PROTEIN YMGE"/>
    <property type="match status" value="1"/>
</dbReference>
<accession>A0A967EFB9</accession>
<dbReference type="InterPro" id="IPR007341">
    <property type="entry name" value="Transgly_assoc"/>
</dbReference>
<dbReference type="PANTHER" id="PTHR33884:SF3">
    <property type="entry name" value="UPF0410 PROTEIN YMGE"/>
    <property type="match status" value="1"/>
</dbReference>
<keyword evidence="6 7" id="KW-0472">Membrane</keyword>
<comment type="caution">
    <text evidence="8">The sequence shown here is derived from an EMBL/GenBank/DDBJ whole genome shotgun (WGS) entry which is preliminary data.</text>
</comment>
<evidence type="ECO:0000256" key="5">
    <source>
        <dbReference type="ARBA" id="ARBA00022989"/>
    </source>
</evidence>
<comment type="similarity">
    <text evidence="2">Belongs to the UPF0410 family.</text>
</comment>